<dbReference type="AlphaFoldDB" id="A0A9W6X221"/>
<accession>A0A9W6X221</accession>
<evidence type="ECO:0000313" key="1">
    <source>
        <dbReference type="EMBL" id="GMF26839.1"/>
    </source>
</evidence>
<sequence>MALPLPTGFDPSKMMQFLASLPKEEQTGLLQGAMDQLGDFQQCAAKSRTREGLVQRFLEARASCEVRLRVRVHPDKHRSYQRPPWGSNSWATAPPIAAAAACRQPDLGAAACRLPVLAAAACRSSTAAVECYSAASNARASLGHSLGFCSRSSASRLASAPVPG</sequence>
<evidence type="ECO:0000313" key="2">
    <source>
        <dbReference type="Proteomes" id="UP001165121"/>
    </source>
</evidence>
<comment type="caution">
    <text evidence="1">The sequence shown here is derived from an EMBL/GenBank/DDBJ whole genome shotgun (WGS) entry which is preliminary data.</text>
</comment>
<gene>
    <name evidence="1" type="ORF">Pfra01_000516700</name>
</gene>
<dbReference type="Proteomes" id="UP001165121">
    <property type="component" value="Unassembled WGS sequence"/>
</dbReference>
<organism evidence="1 2">
    <name type="scientific">Phytophthora fragariaefolia</name>
    <dbReference type="NCBI Taxonomy" id="1490495"/>
    <lineage>
        <taxon>Eukaryota</taxon>
        <taxon>Sar</taxon>
        <taxon>Stramenopiles</taxon>
        <taxon>Oomycota</taxon>
        <taxon>Peronosporomycetes</taxon>
        <taxon>Peronosporales</taxon>
        <taxon>Peronosporaceae</taxon>
        <taxon>Phytophthora</taxon>
    </lineage>
</organism>
<name>A0A9W6X221_9STRA</name>
<protein>
    <submittedName>
        <fullName evidence="1">Unnamed protein product</fullName>
    </submittedName>
</protein>
<dbReference type="EMBL" id="BSXT01000417">
    <property type="protein sequence ID" value="GMF26839.1"/>
    <property type="molecule type" value="Genomic_DNA"/>
</dbReference>
<keyword evidence="2" id="KW-1185">Reference proteome</keyword>
<reference evidence="1" key="1">
    <citation type="submission" date="2023-04" db="EMBL/GenBank/DDBJ databases">
        <title>Phytophthora fragariaefolia NBRC 109709.</title>
        <authorList>
            <person name="Ichikawa N."/>
            <person name="Sato H."/>
            <person name="Tonouchi N."/>
        </authorList>
    </citation>
    <scope>NUCLEOTIDE SEQUENCE</scope>
    <source>
        <strain evidence="1">NBRC 109709</strain>
    </source>
</reference>
<proteinExistence type="predicted"/>